<reference evidence="5 6" key="1">
    <citation type="submission" date="2016-10" db="EMBL/GenBank/DDBJ databases">
        <authorList>
            <person name="de Groot N.N."/>
        </authorList>
    </citation>
    <scope>NUCLEOTIDE SEQUENCE [LARGE SCALE GENOMIC DNA]</scope>
    <source>
        <strain evidence="5 6">DSM 19938</strain>
    </source>
</reference>
<dbReference type="CDD" id="cd01392">
    <property type="entry name" value="HTH_LacI"/>
    <property type="match status" value="1"/>
</dbReference>
<dbReference type="GO" id="GO:0000976">
    <property type="term" value="F:transcription cis-regulatory region binding"/>
    <property type="evidence" value="ECO:0007669"/>
    <property type="project" value="TreeGrafter"/>
</dbReference>
<dbReference type="Pfam" id="PF00356">
    <property type="entry name" value="LacI"/>
    <property type="match status" value="1"/>
</dbReference>
<dbReference type="PROSITE" id="PS50932">
    <property type="entry name" value="HTH_LACI_2"/>
    <property type="match status" value="1"/>
</dbReference>
<evidence type="ECO:0000313" key="5">
    <source>
        <dbReference type="EMBL" id="SEJ62494.1"/>
    </source>
</evidence>
<gene>
    <name evidence="5" type="ORF">SAMN04487995_5557</name>
</gene>
<dbReference type="AlphaFoldDB" id="A0A1H7AD74"/>
<organism evidence="5 6">
    <name type="scientific">Dyadobacter koreensis</name>
    <dbReference type="NCBI Taxonomy" id="408657"/>
    <lineage>
        <taxon>Bacteria</taxon>
        <taxon>Pseudomonadati</taxon>
        <taxon>Bacteroidota</taxon>
        <taxon>Cytophagia</taxon>
        <taxon>Cytophagales</taxon>
        <taxon>Spirosomataceae</taxon>
        <taxon>Dyadobacter</taxon>
    </lineage>
</organism>
<protein>
    <submittedName>
        <fullName evidence="5">Transcriptional regulator, LacI family</fullName>
    </submittedName>
</protein>
<keyword evidence="6" id="KW-1185">Reference proteome</keyword>
<dbReference type="GO" id="GO:0003700">
    <property type="term" value="F:DNA-binding transcription factor activity"/>
    <property type="evidence" value="ECO:0007669"/>
    <property type="project" value="TreeGrafter"/>
</dbReference>
<evidence type="ECO:0000313" key="6">
    <source>
        <dbReference type="Proteomes" id="UP000199532"/>
    </source>
</evidence>
<dbReference type="RefSeq" id="WP_090341071.1">
    <property type="nucleotide sequence ID" value="NZ_FNXY01000010.1"/>
</dbReference>
<dbReference type="OrthoDB" id="833520at2"/>
<sequence length="343" mass="37914">MEKEVTIYDIAKILEISPATVSRALNDHPAINSKTKVLISAKAMEMGYRSNTFASNLRRRSTNTLGVIVPRLNSHFMSAVLAGMEQEANESGYNLLISQSLESAKKEISNAKTMFNSRVDGLMASVAYDTETFEHFENFIKKGVPVLFFDRIIDHPKCSGVAIDNVLAGYEVTSHLISQGCRRIMHVTGNLKRNVYSGRLKGFQNAVLEHGLKLDDDLVVVTDLSQEAGKFVAQRISEMEFQPDGIFISNDLCAVTCMKALKEKGYLIPDDIAVVGFNNDPVSQVIEPNLTTVYYPGQQMGEVAVRSLINHLKGTQPIDVSETIILRSELIIRGSSTKMAVSY</sequence>
<evidence type="ECO:0000256" key="2">
    <source>
        <dbReference type="ARBA" id="ARBA00023125"/>
    </source>
</evidence>
<evidence type="ECO:0000256" key="3">
    <source>
        <dbReference type="ARBA" id="ARBA00023163"/>
    </source>
</evidence>
<dbReference type="SUPFAM" id="SSF47413">
    <property type="entry name" value="lambda repressor-like DNA-binding domains"/>
    <property type="match status" value="1"/>
</dbReference>
<dbReference type="SUPFAM" id="SSF53822">
    <property type="entry name" value="Periplasmic binding protein-like I"/>
    <property type="match status" value="1"/>
</dbReference>
<dbReference type="Pfam" id="PF13377">
    <property type="entry name" value="Peripla_BP_3"/>
    <property type="match status" value="1"/>
</dbReference>
<keyword evidence="3" id="KW-0804">Transcription</keyword>
<dbReference type="CDD" id="cd06267">
    <property type="entry name" value="PBP1_LacI_sugar_binding-like"/>
    <property type="match status" value="1"/>
</dbReference>
<dbReference type="Gene3D" id="3.40.50.2300">
    <property type="match status" value="2"/>
</dbReference>
<name>A0A1H7AD74_9BACT</name>
<dbReference type="PANTHER" id="PTHR30146">
    <property type="entry name" value="LACI-RELATED TRANSCRIPTIONAL REPRESSOR"/>
    <property type="match status" value="1"/>
</dbReference>
<dbReference type="Gene3D" id="1.10.260.40">
    <property type="entry name" value="lambda repressor-like DNA-binding domains"/>
    <property type="match status" value="1"/>
</dbReference>
<dbReference type="STRING" id="408657.SAMN04487995_5557"/>
<feature type="domain" description="HTH lacI-type" evidence="4">
    <location>
        <begin position="5"/>
        <end position="59"/>
    </location>
</feature>
<dbReference type="InterPro" id="IPR046335">
    <property type="entry name" value="LacI/GalR-like_sensor"/>
</dbReference>
<dbReference type="SMART" id="SM00354">
    <property type="entry name" value="HTH_LACI"/>
    <property type="match status" value="1"/>
</dbReference>
<dbReference type="EMBL" id="FNXY01000010">
    <property type="protein sequence ID" value="SEJ62494.1"/>
    <property type="molecule type" value="Genomic_DNA"/>
</dbReference>
<keyword evidence="2" id="KW-0238">DNA-binding</keyword>
<dbReference type="InterPro" id="IPR010982">
    <property type="entry name" value="Lambda_DNA-bd_dom_sf"/>
</dbReference>
<dbReference type="Proteomes" id="UP000199532">
    <property type="component" value="Unassembled WGS sequence"/>
</dbReference>
<keyword evidence="1" id="KW-0805">Transcription regulation</keyword>
<dbReference type="InterPro" id="IPR028082">
    <property type="entry name" value="Peripla_BP_I"/>
</dbReference>
<evidence type="ECO:0000259" key="4">
    <source>
        <dbReference type="PROSITE" id="PS50932"/>
    </source>
</evidence>
<accession>A0A1H7AD74</accession>
<dbReference type="PANTHER" id="PTHR30146:SF109">
    <property type="entry name" value="HTH-TYPE TRANSCRIPTIONAL REGULATOR GALS"/>
    <property type="match status" value="1"/>
</dbReference>
<proteinExistence type="predicted"/>
<evidence type="ECO:0000256" key="1">
    <source>
        <dbReference type="ARBA" id="ARBA00023015"/>
    </source>
</evidence>
<dbReference type="InterPro" id="IPR000843">
    <property type="entry name" value="HTH_LacI"/>
</dbReference>